<dbReference type="AlphaFoldDB" id="B3E059"/>
<keyword evidence="1" id="KW-0378">Hydrolase</keyword>
<protein>
    <submittedName>
        <fullName evidence="1">Zn-dependent hydrolase, glyoxylase family</fullName>
    </submittedName>
</protein>
<dbReference type="KEGG" id="min:Minf_0665"/>
<dbReference type="eggNOG" id="COG0491">
    <property type="taxonomic scope" value="Bacteria"/>
</dbReference>
<dbReference type="Gene3D" id="3.60.15.10">
    <property type="entry name" value="Ribonuclease Z/Hydroxyacylglutathione hydrolase-like"/>
    <property type="match status" value="1"/>
</dbReference>
<dbReference type="EMBL" id="CP000975">
    <property type="protein sequence ID" value="ACD82720.1"/>
    <property type="molecule type" value="Genomic_DNA"/>
</dbReference>
<dbReference type="STRING" id="481448.Minf_0665"/>
<accession>B3E059</accession>
<dbReference type="SUPFAM" id="SSF56281">
    <property type="entry name" value="Metallo-hydrolase/oxidoreductase"/>
    <property type="match status" value="1"/>
</dbReference>
<proteinExistence type="predicted"/>
<organism evidence="1 2">
    <name type="scientific">Methylacidiphilum infernorum (isolate V4)</name>
    <name type="common">Methylokorus infernorum (strain V4)</name>
    <dbReference type="NCBI Taxonomy" id="481448"/>
    <lineage>
        <taxon>Bacteria</taxon>
        <taxon>Pseudomonadati</taxon>
        <taxon>Verrucomicrobiota</taxon>
        <taxon>Methylacidiphilae</taxon>
        <taxon>Methylacidiphilales</taxon>
        <taxon>Methylacidiphilaceae</taxon>
        <taxon>Methylacidiphilum (ex Ratnadevi et al. 2023)</taxon>
    </lineage>
</organism>
<gene>
    <name evidence="1" type="primary">gloB</name>
    <name evidence="1" type="ordered locus">Minf_0665</name>
</gene>
<name>B3E059_METI4</name>
<evidence type="ECO:0000313" key="1">
    <source>
        <dbReference type="EMBL" id="ACD82720.1"/>
    </source>
</evidence>
<evidence type="ECO:0000313" key="2">
    <source>
        <dbReference type="Proteomes" id="UP000009149"/>
    </source>
</evidence>
<dbReference type="HOGENOM" id="CLU_942714_0_0_0"/>
<dbReference type="Proteomes" id="UP000009149">
    <property type="component" value="Chromosome"/>
</dbReference>
<dbReference type="GO" id="GO:0016787">
    <property type="term" value="F:hydrolase activity"/>
    <property type="evidence" value="ECO:0007669"/>
    <property type="project" value="UniProtKB-KW"/>
</dbReference>
<reference evidence="1 2" key="1">
    <citation type="journal article" date="2008" name="Biol. Direct">
        <title>Complete genome sequence of the extremely acidophilic methanotroph isolate V4, Methylacidiphilum infernorum, a representative of the bacterial phylum Verrucomicrobia.</title>
        <authorList>
            <person name="Hou S."/>
            <person name="Makarova K.S."/>
            <person name="Saw J.H."/>
            <person name="Senin P."/>
            <person name="Ly B.V."/>
            <person name="Zhou Z."/>
            <person name="Ren Y."/>
            <person name="Wang J."/>
            <person name="Galperin M.Y."/>
            <person name="Omelchenko M.V."/>
            <person name="Wolf Y.I."/>
            <person name="Yutin N."/>
            <person name="Koonin E.V."/>
            <person name="Stott M.B."/>
            <person name="Mountain B.W."/>
            <person name="Crowe M.A."/>
            <person name="Smirnova A.V."/>
            <person name="Dunfield P.F."/>
            <person name="Feng L."/>
            <person name="Wang L."/>
            <person name="Alam M."/>
        </authorList>
    </citation>
    <scope>NUCLEOTIDE SEQUENCE [LARGE SCALE GENOMIC DNA]</scope>
    <source>
        <strain evidence="2">Isolate V4</strain>
    </source>
</reference>
<sequence length="295" mass="33222">MESRVDPMGKESTEDTSGMDRWNEILLKAQIGQRLSDAELSQRSEVDVGTLLKLKEGILHEKALVAVARALSLSGEILLSMARGNFIPQAFSLPPFLKRVPSRRFPGKNSYVLLDQQSRKSLLVDPLDMDLLLAYIQDQGYGVQEVFFCSPKEMKEMAGVLSDFSVPYSGPSLKEDLPSFSEPKVEKKVLDRGSFKIEAIQVENPSPKILYFTWSQQPPPLVFVGNFFISASILLEEEDYFQTLELLRRTVLSLPEETIICPARGPLTTVGFEKGHNPFFPEYQIFSSFESLTEM</sequence>
<dbReference type="InterPro" id="IPR036866">
    <property type="entry name" value="RibonucZ/Hydroxyglut_hydro"/>
</dbReference>